<keyword evidence="2" id="KW-0808">Transferase</keyword>
<evidence type="ECO:0000256" key="2">
    <source>
        <dbReference type="ARBA" id="ARBA00022679"/>
    </source>
</evidence>
<sequence>MKKTYIKILWRIMILVFPSIDTSKYLRPLFKVIYKLLKNNGTIYTIKYLKRVRLHCTRYICGHPLFTNDMMIGIDKEGWPKVFHFLKPLVDGNLESLKYLFTVINFTRSWDLTNKEWSRIKPDYDSITNESKMTHIIPSGVINKFVQEYRLKSTHPEFDKLKDVYLSTKAGPNGPATLSAQQDLLNFDYPMMDRLFKITTDDGIDFFSKNYSEAFNKMITPPKLRTLGKISFVKDPECKLRIIAISDYFSQLYLKPIHTKIMNKLQNLPCDRTYTQSPFHKWEINNENFWSLDLSSATDRFPVELQKRLMARIFDMKLAQAWQSILQERNFSTPEGYQVKYKTGQPMGTYSSWSVFTLTHHLVVYYCAQLCGYKNFNQYIILGDDIVIKNDKVAKKYVEIIKGLGVELSLQKTHVSSNTYEFAKRWIQESHNREITGLPLGGILRNINNPNIVFTVLYDYFKVKGNYLPSSTNSLVDLVNSLYHKLIIRNKKYFKLSNSMISSLQNFSLMLDVIFGYYSYDKIRNLFARNITTLDYNIPNDDTILSELKRVLSHGLRSRLLEMNVKLINSPKTLISKFDIEDKNLLNNNPIFLAIYNTLTRFRDIKLDDLNDLHNISKEICDLNIDSIFSKERNKIQSLIEIGKILKDGFKYINSTTEVYYGSATLTDSFTLEGTGKIIMSNLKTSELTDIIEGTYSEPQIGGYASMWENFKM</sequence>
<dbReference type="Pfam" id="PF05919">
    <property type="entry name" value="Mitovir_RNA_pol"/>
    <property type="match status" value="1"/>
</dbReference>
<evidence type="ECO:0000256" key="3">
    <source>
        <dbReference type="ARBA" id="ARBA00022695"/>
    </source>
</evidence>
<dbReference type="PANTHER" id="PTHR34456">
    <property type="entry name" value="MITOVIRUS RNA-DEPENDENT RNA POLYMERASE"/>
    <property type="match status" value="1"/>
</dbReference>
<keyword evidence="3" id="KW-0548">Nucleotidyltransferase</keyword>
<dbReference type="GO" id="GO:0003968">
    <property type="term" value="F:RNA-directed RNA polymerase activity"/>
    <property type="evidence" value="ECO:0007669"/>
    <property type="project" value="UniProtKB-KW"/>
</dbReference>
<dbReference type="SUPFAM" id="SSF56672">
    <property type="entry name" value="DNA/RNA polymerases"/>
    <property type="match status" value="1"/>
</dbReference>
<dbReference type="PANTHER" id="PTHR34456:SF9">
    <property type="entry name" value="MITOVIRUS RNA-DEPENDENT RNA POLYMERASE"/>
    <property type="match status" value="1"/>
</dbReference>
<evidence type="ECO:0000256" key="1">
    <source>
        <dbReference type="ARBA" id="ARBA00022484"/>
    </source>
</evidence>
<reference evidence="4" key="2">
    <citation type="submission" date="2019-10" db="EMBL/GenBank/DDBJ databases">
        <title>Novel mycoviruses discovered in the mycovirome of a necrotrophic fungus.</title>
        <authorList>
            <person name="Ruiz-Padilla A."/>
            <person name="Rodriguez-Romero J."/>
            <person name="Gomez-Cid I."/>
            <person name="Pacifico D."/>
            <person name="Ayllon M.A."/>
        </authorList>
    </citation>
    <scope>NUCLEOTIDE SEQUENCE</scope>
    <source>
        <strain evidence="4">BCS17_DN76</strain>
    </source>
</reference>
<dbReference type="InterPro" id="IPR043502">
    <property type="entry name" value="DNA/RNA_pol_sf"/>
</dbReference>
<accession>A0A857JPW0</accession>
<organism evidence="4">
    <name type="scientific">Botrytis cinerea mitovirus 8</name>
    <dbReference type="NCBI Taxonomy" id="2699144"/>
    <lineage>
        <taxon>Viruses</taxon>
        <taxon>Riboviria</taxon>
        <taxon>Orthornavirae</taxon>
        <taxon>Lenarviricota</taxon>
        <taxon>Howeltoviricetes</taxon>
        <taxon>Cryppavirales</taxon>
        <taxon>Mitoviridae</taxon>
        <taxon>Mitovirus</taxon>
    </lineage>
</organism>
<name>A0A857JPW0_9VIRU</name>
<evidence type="ECO:0000313" key="4">
    <source>
        <dbReference type="EMBL" id="QHJ68503.1"/>
    </source>
</evidence>
<protein>
    <submittedName>
        <fullName evidence="4">RNA-dependent RNA polymerase</fullName>
    </submittedName>
</protein>
<dbReference type="InterPro" id="IPR008686">
    <property type="entry name" value="RNA_pol_mitovir"/>
</dbReference>
<reference evidence="4" key="1">
    <citation type="submission" date="2019-10" db="EMBL/GenBank/DDBJ databases">
        <title>Mycovirome of Botrytis cinerea isolates from grapevine.</title>
        <authorList>
            <person name="Ruiz-Padilla A."/>
            <person name="Chiapello M."/>
            <person name="Rodriguez-Romero J."/>
            <person name="Turina M."/>
            <person name="Ayllon M.A."/>
        </authorList>
    </citation>
    <scope>NUCLEOTIDE SEQUENCE</scope>
    <source>
        <strain evidence="4">BCS17_DN76</strain>
    </source>
</reference>
<keyword evidence="1 4" id="KW-0696">RNA-directed RNA polymerase</keyword>
<dbReference type="EMBL" id="MN625253">
    <property type="protein sequence ID" value="QHJ68503.1"/>
    <property type="molecule type" value="Genomic_RNA"/>
</dbReference>
<proteinExistence type="predicted"/>